<feature type="domain" description="HTH cro/C1-type" evidence="1">
    <location>
        <begin position="37"/>
        <end position="92"/>
    </location>
</feature>
<dbReference type="EMBL" id="QGQD01000057">
    <property type="protein sequence ID" value="TLD00231.1"/>
    <property type="molecule type" value="Genomic_DNA"/>
</dbReference>
<dbReference type="InterPro" id="IPR001387">
    <property type="entry name" value="Cro/C1-type_HTH"/>
</dbReference>
<sequence length="135" mass="15551">MNKFAAYNKDMSQHIIKKGDKVVIYPVIDMPKTGENIKCLCEGKNITVKELQEYMGFACPQTIYRWFCGLALPNVDNLLALSILLGITMNEILVERNYEEVEQSIKNRDDITDILYRRVIKYMFSLCRDCGDAGQ</sequence>
<accession>A0A4U8Q5Y4</accession>
<evidence type="ECO:0000313" key="2">
    <source>
        <dbReference type="EMBL" id="TLD00231.1"/>
    </source>
</evidence>
<dbReference type="PROSITE" id="PS50943">
    <property type="entry name" value="HTH_CROC1"/>
    <property type="match status" value="1"/>
</dbReference>
<evidence type="ECO:0000313" key="3">
    <source>
        <dbReference type="Proteomes" id="UP000306509"/>
    </source>
</evidence>
<keyword evidence="3" id="KW-1185">Reference proteome</keyword>
<dbReference type="GO" id="GO:0003677">
    <property type="term" value="F:DNA binding"/>
    <property type="evidence" value="ECO:0007669"/>
    <property type="project" value="InterPro"/>
</dbReference>
<dbReference type="InterPro" id="IPR010982">
    <property type="entry name" value="Lambda_DNA-bd_dom_sf"/>
</dbReference>
<dbReference type="Gene3D" id="1.10.260.40">
    <property type="entry name" value="lambda repressor-like DNA-binding domains"/>
    <property type="match status" value="1"/>
</dbReference>
<proteinExistence type="predicted"/>
<protein>
    <submittedName>
        <fullName evidence="2">Helix-turn-helix domain protein</fullName>
    </submittedName>
</protein>
<reference evidence="2 3" key="1">
    <citation type="journal article" date="2019" name="Anaerobe">
        <title>Detection of Robinsoniella peoriensis in multiple bone samples of a trauma patient.</title>
        <authorList>
            <person name="Schrottner P."/>
            <person name="Hartwich K."/>
            <person name="Bunk B."/>
            <person name="Schober I."/>
            <person name="Helbig S."/>
            <person name="Rudolph W.W."/>
            <person name="Gunzer F."/>
        </authorList>
    </citation>
    <scope>NUCLEOTIDE SEQUENCE [LARGE SCALE GENOMIC DNA]</scope>
    <source>
        <strain evidence="2 3">DSM 106044</strain>
    </source>
</reference>
<gene>
    <name evidence="2" type="ORF">DSM106044_02899</name>
</gene>
<dbReference type="AlphaFoldDB" id="A0A4U8Q5Y4"/>
<organism evidence="2 3">
    <name type="scientific">Robinsoniella peoriensis</name>
    <dbReference type="NCBI Taxonomy" id="180332"/>
    <lineage>
        <taxon>Bacteria</taxon>
        <taxon>Bacillati</taxon>
        <taxon>Bacillota</taxon>
        <taxon>Clostridia</taxon>
        <taxon>Lachnospirales</taxon>
        <taxon>Lachnospiraceae</taxon>
        <taxon>Robinsoniella</taxon>
    </lineage>
</organism>
<name>A0A4U8Q5Y4_9FIRM</name>
<evidence type="ECO:0000259" key="1">
    <source>
        <dbReference type="PROSITE" id="PS50943"/>
    </source>
</evidence>
<comment type="caution">
    <text evidence="2">The sequence shown here is derived from an EMBL/GenBank/DDBJ whole genome shotgun (WGS) entry which is preliminary data.</text>
</comment>
<dbReference type="CDD" id="cd00093">
    <property type="entry name" value="HTH_XRE"/>
    <property type="match status" value="1"/>
</dbReference>
<dbReference type="SUPFAM" id="SSF47413">
    <property type="entry name" value="lambda repressor-like DNA-binding domains"/>
    <property type="match status" value="1"/>
</dbReference>
<dbReference type="STRING" id="180332.GCA_000797495_05101"/>
<dbReference type="Proteomes" id="UP000306509">
    <property type="component" value="Unassembled WGS sequence"/>
</dbReference>